<evidence type="ECO:0000256" key="5">
    <source>
        <dbReference type="ARBA" id="ARBA00023284"/>
    </source>
</evidence>
<feature type="transmembrane region" description="Helical" evidence="6">
    <location>
        <begin position="21"/>
        <end position="43"/>
    </location>
</feature>
<keyword evidence="6" id="KW-0472">Membrane</keyword>
<name>A0A9E5MI69_9MICO</name>
<proteinExistence type="inferred from homology"/>
<comment type="similarity">
    <text evidence="1">Belongs to the thioredoxin family. DsbA subfamily.</text>
</comment>
<dbReference type="Proteomes" id="UP000818266">
    <property type="component" value="Unassembled WGS sequence"/>
</dbReference>
<comment type="caution">
    <text evidence="8">The sequence shown here is derived from an EMBL/GenBank/DDBJ whole genome shotgun (WGS) entry which is preliminary data.</text>
</comment>
<keyword evidence="3" id="KW-0560">Oxidoreductase</keyword>
<feature type="domain" description="Thioredoxin" evidence="7">
    <location>
        <begin position="43"/>
        <end position="240"/>
    </location>
</feature>
<dbReference type="RefSeq" id="WP_152583645.1">
    <property type="nucleotide sequence ID" value="NZ_VIKT02000012.1"/>
</dbReference>
<dbReference type="PANTHER" id="PTHR13887">
    <property type="entry name" value="GLUTATHIONE S-TRANSFERASE KAPPA"/>
    <property type="match status" value="1"/>
</dbReference>
<keyword evidence="6" id="KW-1133">Transmembrane helix</keyword>
<organism evidence="8 9">
    <name type="scientific">Microcella pacifica</name>
    <dbReference type="NCBI Taxonomy" id="2591847"/>
    <lineage>
        <taxon>Bacteria</taxon>
        <taxon>Bacillati</taxon>
        <taxon>Actinomycetota</taxon>
        <taxon>Actinomycetes</taxon>
        <taxon>Micrococcales</taxon>
        <taxon>Microbacteriaceae</taxon>
        <taxon>Microcella</taxon>
    </lineage>
</organism>
<keyword evidence="6" id="KW-0812">Transmembrane</keyword>
<evidence type="ECO:0000256" key="4">
    <source>
        <dbReference type="ARBA" id="ARBA00023157"/>
    </source>
</evidence>
<keyword evidence="4" id="KW-1015">Disulfide bond</keyword>
<dbReference type="SUPFAM" id="SSF52833">
    <property type="entry name" value="Thioredoxin-like"/>
    <property type="match status" value="1"/>
</dbReference>
<evidence type="ECO:0000256" key="6">
    <source>
        <dbReference type="SAM" id="Phobius"/>
    </source>
</evidence>
<dbReference type="Pfam" id="PF13462">
    <property type="entry name" value="Thioredoxin_4"/>
    <property type="match status" value="1"/>
</dbReference>
<keyword evidence="5" id="KW-0676">Redox-active center</keyword>
<keyword evidence="2" id="KW-0732">Signal</keyword>
<dbReference type="InterPro" id="IPR013766">
    <property type="entry name" value="Thioredoxin_domain"/>
</dbReference>
<dbReference type="PROSITE" id="PS51352">
    <property type="entry name" value="THIOREDOXIN_2"/>
    <property type="match status" value="1"/>
</dbReference>
<dbReference type="GO" id="GO:0016491">
    <property type="term" value="F:oxidoreductase activity"/>
    <property type="evidence" value="ECO:0007669"/>
    <property type="project" value="UniProtKB-KW"/>
</dbReference>
<dbReference type="OrthoDB" id="117402at2"/>
<evidence type="ECO:0000256" key="2">
    <source>
        <dbReference type="ARBA" id="ARBA00022729"/>
    </source>
</evidence>
<evidence type="ECO:0000313" key="9">
    <source>
        <dbReference type="Proteomes" id="UP000818266"/>
    </source>
</evidence>
<evidence type="ECO:0000259" key="7">
    <source>
        <dbReference type="PROSITE" id="PS51352"/>
    </source>
</evidence>
<dbReference type="AlphaFoldDB" id="A0A9E5MI69"/>
<keyword evidence="9" id="KW-1185">Reference proteome</keyword>
<evidence type="ECO:0000256" key="3">
    <source>
        <dbReference type="ARBA" id="ARBA00023002"/>
    </source>
</evidence>
<dbReference type="EMBL" id="VIKT02000012">
    <property type="protein sequence ID" value="NHF63245.1"/>
    <property type="molecule type" value="Genomic_DNA"/>
</dbReference>
<dbReference type="PANTHER" id="PTHR13887:SF14">
    <property type="entry name" value="DISULFIDE BOND FORMATION PROTEIN D"/>
    <property type="match status" value="1"/>
</dbReference>
<evidence type="ECO:0000313" key="8">
    <source>
        <dbReference type="EMBL" id="NHF63245.1"/>
    </source>
</evidence>
<dbReference type="Gene3D" id="3.40.30.10">
    <property type="entry name" value="Glutaredoxin"/>
    <property type="match status" value="1"/>
</dbReference>
<gene>
    <name evidence="8" type="ORF">FK219_008335</name>
</gene>
<dbReference type="InterPro" id="IPR036249">
    <property type="entry name" value="Thioredoxin-like_sf"/>
</dbReference>
<evidence type="ECO:0000256" key="1">
    <source>
        <dbReference type="ARBA" id="ARBA00005791"/>
    </source>
</evidence>
<protein>
    <submittedName>
        <fullName evidence="8">Thioredoxin domain-containing protein</fullName>
    </submittedName>
</protein>
<sequence>MPRKTRPVKSARRKKSPVSPRAAQLIAVGVALAFIAIIVAIVVSSLNRAEPQALPTVAPSDAGELLRENPHLLSDVAPQDADAVLVEFVDFQCPACATASPIVQQVADEYGDRLAVVVRNLPLTSIHPHAVEAAVAAEAAAAQGEFAAMYKELFATHQEWSSARGDQSDTFRDLAEQLGLDMDEYDRVADDPATRERIALDQADAFALGATGTPSFFLDGELVQLNSFDDLRAAVESALQ</sequence>
<dbReference type="InterPro" id="IPR012336">
    <property type="entry name" value="Thioredoxin-like_fold"/>
</dbReference>
<accession>A0A9E5MI69</accession>
<reference evidence="8 9" key="1">
    <citation type="submission" date="2020-03" db="EMBL/GenBank/DDBJ databases">
        <title>Chryseoglobus sp. isolated from a deep-sea seamount.</title>
        <authorList>
            <person name="Zhang D.-C."/>
        </authorList>
    </citation>
    <scope>NUCLEOTIDE SEQUENCE [LARGE SCALE GENOMIC DNA]</scope>
    <source>
        <strain evidence="8 9">KN1116</strain>
    </source>
</reference>